<dbReference type="AlphaFoldDB" id="A0A9Q3D6E9"/>
<accession>A0A9Q3D6E9</accession>
<dbReference type="Proteomes" id="UP000765509">
    <property type="component" value="Unassembled WGS sequence"/>
</dbReference>
<evidence type="ECO:0000313" key="2">
    <source>
        <dbReference type="Proteomes" id="UP000765509"/>
    </source>
</evidence>
<keyword evidence="2" id="KW-1185">Reference proteome</keyword>
<protein>
    <submittedName>
        <fullName evidence="1">Uncharacterized protein</fullName>
    </submittedName>
</protein>
<gene>
    <name evidence="1" type="ORF">O181_036072</name>
</gene>
<organism evidence="1 2">
    <name type="scientific">Austropuccinia psidii MF-1</name>
    <dbReference type="NCBI Taxonomy" id="1389203"/>
    <lineage>
        <taxon>Eukaryota</taxon>
        <taxon>Fungi</taxon>
        <taxon>Dikarya</taxon>
        <taxon>Basidiomycota</taxon>
        <taxon>Pucciniomycotina</taxon>
        <taxon>Pucciniomycetes</taxon>
        <taxon>Pucciniales</taxon>
        <taxon>Sphaerophragmiaceae</taxon>
        <taxon>Austropuccinia</taxon>
    </lineage>
</organism>
<reference evidence="1" key="1">
    <citation type="submission" date="2021-03" db="EMBL/GenBank/DDBJ databases">
        <title>Draft genome sequence of rust myrtle Austropuccinia psidii MF-1, a brazilian biotype.</title>
        <authorList>
            <person name="Quecine M.C."/>
            <person name="Pachon D.M.R."/>
            <person name="Bonatelli M.L."/>
            <person name="Correr F.H."/>
            <person name="Franceschini L.M."/>
            <person name="Leite T.F."/>
            <person name="Margarido G.R.A."/>
            <person name="Almeida C.A."/>
            <person name="Ferrarezi J.A."/>
            <person name="Labate C.A."/>
        </authorList>
    </citation>
    <scope>NUCLEOTIDE SEQUENCE</scope>
    <source>
        <strain evidence="1">MF-1</strain>
    </source>
</reference>
<dbReference type="OrthoDB" id="3269001at2759"/>
<comment type="caution">
    <text evidence="1">The sequence shown here is derived from an EMBL/GenBank/DDBJ whole genome shotgun (WGS) entry which is preliminary data.</text>
</comment>
<proteinExistence type="predicted"/>
<dbReference type="EMBL" id="AVOT02013579">
    <property type="protein sequence ID" value="MBW0496357.1"/>
    <property type="molecule type" value="Genomic_DNA"/>
</dbReference>
<evidence type="ECO:0000313" key="1">
    <source>
        <dbReference type="EMBL" id="MBW0496357.1"/>
    </source>
</evidence>
<sequence>MNSAFSQEKVAMRTEFCWSELNNLPYWDPGVLQHHFISRWGFSSKISDTYDNSEALEPLQQLQEEDSRMSIDEELILESGDENLGFLSEDLKKRIQDCIYKVIVPKGVTCIPPLVGKSQIWKLKASEWNCLFSVHLPMVFTEILWEIAVNDQTGKLFSFLLNFGLLVQCTNIVGAKIVENNYPERFSESNSTHHHRSFPNAEMFQITTTQCTYQRS</sequence>
<name>A0A9Q3D6E9_9BASI</name>